<gene>
    <name evidence="1" type="ORF">KQP68_03580</name>
</gene>
<dbReference type="Proteomes" id="UP001156218">
    <property type="component" value="Chromosome"/>
</dbReference>
<dbReference type="EMBL" id="CP083680">
    <property type="protein sequence ID" value="UYU67376.1"/>
    <property type="molecule type" value="Genomic_DNA"/>
</dbReference>
<accession>A0ABD7U526</accession>
<dbReference type="AlphaFoldDB" id="A0ABD7U526"/>
<reference evidence="1 2" key="1">
    <citation type="submission" date="2021-06" db="EMBL/GenBank/DDBJ databases">
        <title>Interrogation of the integrated mobile genetic elements in gut-associated Bacteroides with a consensus prediction approach.</title>
        <authorList>
            <person name="Campbell D.E."/>
            <person name="Leigh J.R."/>
            <person name="Kim T."/>
            <person name="England W."/>
            <person name="Whitaker R.J."/>
            <person name="Degnan P.H."/>
        </authorList>
    </citation>
    <scope>NUCLEOTIDE SEQUENCE [LARGE SCALE GENOMIC DNA]</scope>
    <source>
        <strain evidence="1 2">WAL8669</strain>
    </source>
</reference>
<protein>
    <submittedName>
        <fullName evidence="1">Uncharacterized protein</fullName>
    </submittedName>
</protein>
<name>A0ABD7U526_BACT4</name>
<evidence type="ECO:0000313" key="1">
    <source>
        <dbReference type="EMBL" id="UYU67376.1"/>
    </source>
</evidence>
<sequence length="57" mass="6672">MKTIIEKTVEGFENAIISENEESWFVDLRTGLGEAEYPKCDYTLDQAIEDQINWKME</sequence>
<proteinExistence type="predicted"/>
<organism evidence="1 2">
    <name type="scientific">Bacteroides thetaiotaomicron</name>
    <dbReference type="NCBI Taxonomy" id="818"/>
    <lineage>
        <taxon>Bacteria</taxon>
        <taxon>Pseudomonadati</taxon>
        <taxon>Bacteroidota</taxon>
        <taxon>Bacteroidia</taxon>
        <taxon>Bacteroidales</taxon>
        <taxon>Bacteroidaceae</taxon>
        <taxon>Bacteroides</taxon>
    </lineage>
</organism>
<evidence type="ECO:0000313" key="2">
    <source>
        <dbReference type="Proteomes" id="UP001156218"/>
    </source>
</evidence>
<dbReference type="RefSeq" id="WP_158562579.1">
    <property type="nucleotide sequence ID" value="NZ_CP083680.1"/>
</dbReference>